<dbReference type="AlphaFoldDB" id="A0A4U5JWI2"/>
<keyword evidence="2" id="KW-0479">Metal-binding</keyword>
<dbReference type="GO" id="GO:0046872">
    <property type="term" value="F:metal ion binding"/>
    <property type="evidence" value="ECO:0007669"/>
    <property type="project" value="UniProtKB-KW"/>
</dbReference>
<dbReference type="InterPro" id="IPR011057">
    <property type="entry name" value="Mss4-like_sf"/>
</dbReference>
<evidence type="ECO:0000256" key="4">
    <source>
        <dbReference type="ARBA" id="ARBA00023239"/>
    </source>
</evidence>
<dbReference type="EMBL" id="SZUA01000001">
    <property type="protein sequence ID" value="TKR33088.1"/>
    <property type="molecule type" value="Genomic_DNA"/>
</dbReference>
<proteinExistence type="inferred from homology"/>
<reference evidence="6 7" key="1">
    <citation type="submission" date="2019-04" db="EMBL/GenBank/DDBJ databases">
        <title>Reference strain of H23.</title>
        <authorList>
            <person name="Luo X."/>
        </authorList>
    </citation>
    <scope>NUCLEOTIDE SEQUENCE [LARGE SCALE GENOMIC DNA]</scope>
    <source>
        <strain evidence="6 7">H23</strain>
    </source>
</reference>
<dbReference type="SUPFAM" id="SSF51316">
    <property type="entry name" value="Mss4-like"/>
    <property type="match status" value="1"/>
</dbReference>
<keyword evidence="3" id="KW-0862">Zinc</keyword>
<evidence type="ECO:0000256" key="2">
    <source>
        <dbReference type="ARBA" id="ARBA00022723"/>
    </source>
</evidence>
<comment type="caution">
    <text evidence="6">The sequence shown here is derived from an EMBL/GenBank/DDBJ whole genome shotgun (WGS) entry which is preliminary data.</text>
</comment>
<evidence type="ECO:0000259" key="5">
    <source>
        <dbReference type="PROSITE" id="PS51891"/>
    </source>
</evidence>
<evidence type="ECO:0000313" key="7">
    <source>
        <dbReference type="Proteomes" id="UP000308707"/>
    </source>
</evidence>
<dbReference type="GO" id="GO:0016846">
    <property type="term" value="F:carbon-sulfur lyase activity"/>
    <property type="evidence" value="ECO:0007669"/>
    <property type="project" value="InterPro"/>
</dbReference>
<dbReference type="Gene3D" id="3.90.1590.10">
    <property type="entry name" value="glutathione-dependent formaldehyde- activating enzyme (gfa)"/>
    <property type="match status" value="1"/>
</dbReference>
<dbReference type="OrthoDB" id="7765631at2"/>
<evidence type="ECO:0000256" key="1">
    <source>
        <dbReference type="ARBA" id="ARBA00005495"/>
    </source>
</evidence>
<keyword evidence="4" id="KW-0456">Lyase</keyword>
<gene>
    <name evidence="6" type="ORF">FCE95_01865</name>
</gene>
<comment type="similarity">
    <text evidence="1">Belongs to the Gfa family.</text>
</comment>
<keyword evidence="7" id="KW-1185">Reference proteome</keyword>
<dbReference type="Proteomes" id="UP000308707">
    <property type="component" value="Unassembled WGS sequence"/>
</dbReference>
<evidence type="ECO:0000313" key="6">
    <source>
        <dbReference type="EMBL" id="TKR33088.1"/>
    </source>
</evidence>
<protein>
    <submittedName>
        <fullName evidence="6">Aldehyde-activating protein</fullName>
    </submittedName>
</protein>
<evidence type="ECO:0000256" key="3">
    <source>
        <dbReference type="ARBA" id="ARBA00022833"/>
    </source>
</evidence>
<accession>A0A4U5JWI2</accession>
<name>A0A4U5JWI2_9GAMM</name>
<dbReference type="PANTHER" id="PTHR33337">
    <property type="entry name" value="GFA DOMAIN-CONTAINING PROTEIN"/>
    <property type="match status" value="1"/>
</dbReference>
<organism evidence="6 7">
    <name type="scientific">Luteimonas gilva</name>
    <dbReference type="NCBI Taxonomy" id="2572684"/>
    <lineage>
        <taxon>Bacteria</taxon>
        <taxon>Pseudomonadati</taxon>
        <taxon>Pseudomonadota</taxon>
        <taxon>Gammaproteobacteria</taxon>
        <taxon>Lysobacterales</taxon>
        <taxon>Lysobacteraceae</taxon>
        <taxon>Luteimonas</taxon>
    </lineage>
</organism>
<dbReference type="PROSITE" id="PS51891">
    <property type="entry name" value="CENP_V_GFA"/>
    <property type="match status" value="1"/>
</dbReference>
<dbReference type="PANTHER" id="PTHR33337:SF40">
    <property type="entry name" value="CENP-V_GFA DOMAIN-CONTAINING PROTEIN-RELATED"/>
    <property type="match status" value="1"/>
</dbReference>
<dbReference type="Pfam" id="PF04828">
    <property type="entry name" value="GFA"/>
    <property type="match status" value="1"/>
</dbReference>
<dbReference type="InterPro" id="IPR006913">
    <property type="entry name" value="CENP-V/GFA"/>
</dbReference>
<sequence>MSAVAEIACPCGAVVVRVQGEPELQFYCHCDDCQTITGGAYVPVALFGADAVLSVEGPTETWTYKVLPRQRCAVCGCGMLAEVPGIGQFGIGGNRLPAGMLKPQFHIHCRYAQRPVKDDLPHYASLPEMFGGDGRQVDW</sequence>
<feature type="domain" description="CENP-V/GFA" evidence="5">
    <location>
        <begin position="4"/>
        <end position="124"/>
    </location>
</feature>
<dbReference type="RefSeq" id="WP_137265298.1">
    <property type="nucleotide sequence ID" value="NZ_SZUA01000001.1"/>
</dbReference>